<accession>A0A5B7DKL2</accession>
<dbReference type="EMBL" id="VSRR010001056">
    <property type="protein sequence ID" value="MPC22152.1"/>
    <property type="molecule type" value="Genomic_DNA"/>
</dbReference>
<dbReference type="AlphaFoldDB" id="A0A5B7DKL2"/>
<dbReference type="Proteomes" id="UP000324222">
    <property type="component" value="Unassembled WGS sequence"/>
</dbReference>
<comment type="caution">
    <text evidence="1">The sequence shown here is derived from an EMBL/GenBank/DDBJ whole genome shotgun (WGS) entry which is preliminary data.</text>
</comment>
<keyword evidence="2" id="KW-1185">Reference proteome</keyword>
<proteinExistence type="predicted"/>
<organism evidence="1 2">
    <name type="scientific">Portunus trituberculatus</name>
    <name type="common">Swimming crab</name>
    <name type="synonym">Neptunus trituberculatus</name>
    <dbReference type="NCBI Taxonomy" id="210409"/>
    <lineage>
        <taxon>Eukaryota</taxon>
        <taxon>Metazoa</taxon>
        <taxon>Ecdysozoa</taxon>
        <taxon>Arthropoda</taxon>
        <taxon>Crustacea</taxon>
        <taxon>Multicrustacea</taxon>
        <taxon>Malacostraca</taxon>
        <taxon>Eumalacostraca</taxon>
        <taxon>Eucarida</taxon>
        <taxon>Decapoda</taxon>
        <taxon>Pleocyemata</taxon>
        <taxon>Brachyura</taxon>
        <taxon>Eubrachyura</taxon>
        <taxon>Portunoidea</taxon>
        <taxon>Portunidae</taxon>
        <taxon>Portuninae</taxon>
        <taxon>Portunus</taxon>
    </lineage>
</organism>
<protein>
    <submittedName>
        <fullName evidence="1">Uncharacterized protein</fullName>
    </submittedName>
</protein>
<evidence type="ECO:0000313" key="2">
    <source>
        <dbReference type="Proteomes" id="UP000324222"/>
    </source>
</evidence>
<gene>
    <name evidence="1" type="ORF">E2C01_015159</name>
</gene>
<reference evidence="1 2" key="1">
    <citation type="submission" date="2019-05" db="EMBL/GenBank/DDBJ databases">
        <title>Another draft genome of Portunus trituberculatus and its Hox gene families provides insights of decapod evolution.</title>
        <authorList>
            <person name="Jeong J.-H."/>
            <person name="Song I."/>
            <person name="Kim S."/>
            <person name="Choi T."/>
            <person name="Kim D."/>
            <person name="Ryu S."/>
            <person name="Kim W."/>
        </authorList>
    </citation>
    <scope>NUCLEOTIDE SEQUENCE [LARGE SCALE GENOMIC DNA]</scope>
    <source>
        <tissue evidence="1">Muscle</tissue>
    </source>
</reference>
<sequence>MMGIITGDITPELEVRVWYLEWLKLEPCPSIVQNDGDTEKRNETWSLFLLSVRQADGREPITDIASHLALHWYKLKIEDQYESTHKQRSEVNVRDES</sequence>
<evidence type="ECO:0000313" key="1">
    <source>
        <dbReference type="EMBL" id="MPC22152.1"/>
    </source>
</evidence>
<name>A0A5B7DKL2_PORTR</name>